<dbReference type="SMART" id="SM00320">
    <property type="entry name" value="WD40"/>
    <property type="match status" value="1"/>
</dbReference>
<sequence>MVSASEDRKVIVWEFTPSSFLIRHRLTGHKDIATCASFDPTGTRIISGSNDNLIIIWDVETVCCLFQNLSQGGRILVEVVLVESIFILTYLHRVEVSNFLFGWKKSCFWFRGWVCYCSVEILWH</sequence>
<protein>
    <submittedName>
        <fullName evidence="4">Uncharacterized protein</fullName>
    </submittedName>
</protein>
<dbReference type="InterPro" id="IPR050995">
    <property type="entry name" value="WD-F-box_domain-protein"/>
</dbReference>
<dbReference type="PROSITE" id="PS50294">
    <property type="entry name" value="WD_REPEATS_REGION"/>
    <property type="match status" value="1"/>
</dbReference>
<dbReference type="InterPro" id="IPR019775">
    <property type="entry name" value="WD40_repeat_CS"/>
</dbReference>
<name>A0A6B2LMJ2_9EUKA</name>
<dbReference type="SUPFAM" id="SSF50978">
    <property type="entry name" value="WD40 repeat-like"/>
    <property type="match status" value="1"/>
</dbReference>
<dbReference type="PROSITE" id="PS50082">
    <property type="entry name" value="WD_REPEATS_2"/>
    <property type="match status" value="2"/>
</dbReference>
<proteinExistence type="predicted"/>
<dbReference type="PANTHER" id="PTHR14604:SF4">
    <property type="entry name" value="F-BOX DOMAIN-CONTAINING PROTEIN"/>
    <property type="match status" value="1"/>
</dbReference>
<dbReference type="PANTHER" id="PTHR14604">
    <property type="entry name" value="WD40 REPEAT PF20"/>
    <property type="match status" value="1"/>
</dbReference>
<evidence type="ECO:0000256" key="1">
    <source>
        <dbReference type="ARBA" id="ARBA00022574"/>
    </source>
</evidence>
<dbReference type="InterPro" id="IPR036322">
    <property type="entry name" value="WD40_repeat_dom_sf"/>
</dbReference>
<feature type="repeat" description="WD" evidence="3">
    <location>
        <begin position="26"/>
        <end position="61"/>
    </location>
</feature>
<feature type="repeat" description="WD" evidence="3">
    <location>
        <begin position="1"/>
        <end position="23"/>
    </location>
</feature>
<dbReference type="AlphaFoldDB" id="A0A6B2LMJ2"/>
<dbReference type="Pfam" id="PF00400">
    <property type="entry name" value="WD40"/>
    <property type="match status" value="1"/>
</dbReference>
<evidence type="ECO:0000256" key="2">
    <source>
        <dbReference type="ARBA" id="ARBA00022737"/>
    </source>
</evidence>
<evidence type="ECO:0000256" key="3">
    <source>
        <dbReference type="PROSITE-ProRule" id="PRU00221"/>
    </source>
</evidence>
<dbReference type="PROSITE" id="PS00678">
    <property type="entry name" value="WD_REPEATS_1"/>
    <property type="match status" value="1"/>
</dbReference>
<dbReference type="InterPro" id="IPR015943">
    <property type="entry name" value="WD40/YVTN_repeat-like_dom_sf"/>
</dbReference>
<dbReference type="EMBL" id="GIBP01009410">
    <property type="protein sequence ID" value="NDV38379.1"/>
    <property type="molecule type" value="Transcribed_RNA"/>
</dbReference>
<organism evidence="4">
    <name type="scientific">Arcella intermedia</name>
    <dbReference type="NCBI Taxonomy" id="1963864"/>
    <lineage>
        <taxon>Eukaryota</taxon>
        <taxon>Amoebozoa</taxon>
        <taxon>Tubulinea</taxon>
        <taxon>Elardia</taxon>
        <taxon>Arcellinida</taxon>
        <taxon>Sphaerothecina</taxon>
        <taxon>Arcellidae</taxon>
        <taxon>Arcella</taxon>
    </lineage>
</organism>
<keyword evidence="1 3" id="KW-0853">WD repeat</keyword>
<accession>A0A6B2LMJ2</accession>
<dbReference type="InterPro" id="IPR001680">
    <property type="entry name" value="WD40_rpt"/>
</dbReference>
<reference evidence="4" key="1">
    <citation type="journal article" date="2020" name="J. Eukaryot. Microbiol.">
        <title>De novo Sequencing, Assembly and Annotation of the Transcriptome for the Free-Living Testate Amoeba Arcella intermedia.</title>
        <authorList>
            <person name="Ribeiro G.M."/>
            <person name="Porfirio-Sousa A.L."/>
            <person name="Maurer-Alcala X.X."/>
            <person name="Katz L.A."/>
            <person name="Lahr D.J.G."/>
        </authorList>
    </citation>
    <scope>NUCLEOTIDE SEQUENCE</scope>
</reference>
<evidence type="ECO:0000313" key="4">
    <source>
        <dbReference type="EMBL" id="NDV38379.1"/>
    </source>
</evidence>
<dbReference type="Gene3D" id="2.130.10.10">
    <property type="entry name" value="YVTN repeat-like/Quinoprotein amine dehydrogenase"/>
    <property type="match status" value="1"/>
</dbReference>
<keyword evidence="2" id="KW-0677">Repeat</keyword>